<evidence type="ECO:0000313" key="3">
    <source>
        <dbReference type="Proteomes" id="UP000438429"/>
    </source>
</evidence>
<comment type="caution">
    <text evidence="2">The sequence shown here is derived from an EMBL/GenBank/DDBJ whole genome shotgun (WGS) entry which is preliminary data.</text>
</comment>
<gene>
    <name evidence="2" type="ORF">F2P81_016537</name>
</gene>
<proteinExistence type="predicted"/>
<protein>
    <submittedName>
        <fullName evidence="2">Uncharacterized protein</fullName>
    </submittedName>
</protein>
<evidence type="ECO:0000256" key="1">
    <source>
        <dbReference type="SAM" id="MobiDB-lite"/>
    </source>
</evidence>
<reference evidence="2 3" key="1">
    <citation type="submission" date="2019-06" db="EMBL/GenBank/DDBJ databases">
        <title>Draft genomes of female and male turbot (Scophthalmus maximus).</title>
        <authorList>
            <person name="Xu H."/>
            <person name="Xu X.-W."/>
            <person name="Shao C."/>
            <person name="Chen S."/>
        </authorList>
    </citation>
    <scope>NUCLEOTIDE SEQUENCE [LARGE SCALE GENOMIC DNA]</scope>
    <source>
        <strain evidence="2">Ysfricsl-2016a</strain>
        <tissue evidence="2">Blood</tissue>
    </source>
</reference>
<sequence>MEFPRFPETVPERTTGRRRSAAGPTDGRYRRYRRYRRGDRSRDRSRSVYGPGPSVDQDGHPDRLQCGLEVGGRLFLLDLEKNQ</sequence>
<evidence type="ECO:0000313" key="2">
    <source>
        <dbReference type="EMBL" id="KAF0031982.1"/>
    </source>
</evidence>
<dbReference type="EMBL" id="VEVO01000014">
    <property type="protein sequence ID" value="KAF0031982.1"/>
    <property type="molecule type" value="Genomic_DNA"/>
</dbReference>
<dbReference type="AlphaFoldDB" id="A0A6A4SNT2"/>
<name>A0A6A4SNT2_SCOMX</name>
<feature type="region of interest" description="Disordered" evidence="1">
    <location>
        <begin position="1"/>
        <end position="64"/>
    </location>
</feature>
<accession>A0A6A4SNT2</accession>
<organism evidence="2 3">
    <name type="scientific">Scophthalmus maximus</name>
    <name type="common">Turbot</name>
    <name type="synonym">Psetta maxima</name>
    <dbReference type="NCBI Taxonomy" id="52904"/>
    <lineage>
        <taxon>Eukaryota</taxon>
        <taxon>Metazoa</taxon>
        <taxon>Chordata</taxon>
        <taxon>Craniata</taxon>
        <taxon>Vertebrata</taxon>
        <taxon>Euteleostomi</taxon>
        <taxon>Actinopterygii</taxon>
        <taxon>Neopterygii</taxon>
        <taxon>Teleostei</taxon>
        <taxon>Neoteleostei</taxon>
        <taxon>Acanthomorphata</taxon>
        <taxon>Carangaria</taxon>
        <taxon>Pleuronectiformes</taxon>
        <taxon>Pleuronectoidei</taxon>
        <taxon>Scophthalmidae</taxon>
        <taxon>Scophthalmus</taxon>
    </lineage>
</organism>
<dbReference type="Proteomes" id="UP000438429">
    <property type="component" value="Unassembled WGS sequence"/>
</dbReference>